<name>A0A0D2G0V5_9EURO</name>
<evidence type="ECO:0000313" key="5">
    <source>
        <dbReference type="Proteomes" id="UP000054266"/>
    </source>
</evidence>
<dbReference type="Pfam" id="PF01557">
    <property type="entry name" value="FAA_hydrolase"/>
    <property type="match status" value="1"/>
</dbReference>
<dbReference type="InterPro" id="IPR011234">
    <property type="entry name" value="Fumarylacetoacetase-like_C"/>
</dbReference>
<proteinExistence type="inferred from homology"/>
<dbReference type="Proteomes" id="UP000054266">
    <property type="component" value="Unassembled WGS sequence"/>
</dbReference>
<evidence type="ECO:0000259" key="3">
    <source>
        <dbReference type="Pfam" id="PF01557"/>
    </source>
</evidence>
<feature type="domain" description="Fumarylacetoacetase-like C-terminal" evidence="3">
    <location>
        <begin position="133"/>
        <end position="344"/>
    </location>
</feature>
<gene>
    <name evidence="4" type="ORF">PV04_07987</name>
</gene>
<accession>A0A0D2G0V5</accession>
<dbReference type="GO" id="GO:0046872">
    <property type="term" value="F:metal ion binding"/>
    <property type="evidence" value="ECO:0007669"/>
    <property type="project" value="UniProtKB-KW"/>
</dbReference>
<dbReference type="GO" id="GO:0006107">
    <property type="term" value="P:oxaloacetate metabolic process"/>
    <property type="evidence" value="ECO:0007669"/>
    <property type="project" value="UniProtKB-ARBA"/>
</dbReference>
<reference evidence="4 5" key="1">
    <citation type="submission" date="2015-01" db="EMBL/GenBank/DDBJ databases">
        <title>The Genome Sequence of Capronia semiimmersa CBS27337.</title>
        <authorList>
            <consortium name="The Broad Institute Genomics Platform"/>
            <person name="Cuomo C."/>
            <person name="de Hoog S."/>
            <person name="Gorbushina A."/>
            <person name="Stielow B."/>
            <person name="Teixiera M."/>
            <person name="Abouelleil A."/>
            <person name="Chapman S.B."/>
            <person name="Priest M."/>
            <person name="Young S.K."/>
            <person name="Wortman J."/>
            <person name="Nusbaum C."/>
            <person name="Birren B."/>
        </authorList>
    </citation>
    <scope>NUCLEOTIDE SEQUENCE [LARGE SCALE GENOMIC DNA]</scope>
    <source>
        <strain evidence="4 5">CBS 27337</strain>
    </source>
</reference>
<comment type="similarity">
    <text evidence="1">Belongs to the FAH family.</text>
</comment>
<dbReference type="AlphaFoldDB" id="A0A0D2G0V5"/>
<dbReference type="PANTHER" id="PTHR11820:SF100">
    <property type="entry name" value="FUMARYLACETOACETATE HYDROLASE FAMILY PROTEIN (AFU_ORTHOLOGUE AFUA_4G01490)"/>
    <property type="match status" value="1"/>
</dbReference>
<dbReference type="FunFam" id="3.90.850.10:FF:000002">
    <property type="entry name" value="2-hydroxyhepta-2,4-diene-1,7-dioate isomerase"/>
    <property type="match status" value="1"/>
</dbReference>
<sequence length="347" mass="38119">MLHPPHHRRQDCQYQTHLTVNIIPDAKDQHVARLAGLGITIGISITSQNDTMKLPWTRLIRFVATDGRTLRGEPILPSEDLDLGNVTEADQLQAKVITGDDIFDTTGKTKVTDETVTVKKILGPLTKEDVPVIRAIGLNYAKHIKEAGRQPPPFPFFFFKPNTCLQDHDAPVVIPKLAQDDQADYEGELCIVMGRDAKDVSREEALDYVAGYTAGNDVSSRKLQRDPELAGRIPQWGFSKGFDTYAPVGPVIVSSELIPDPAQLHLKTIIDGETRQSESVSDLLFDCAYIVSYLSQGTTLQKGQVIMTGTPGGVGFGMSPPRFLKPGNKMEISISKIGTLRNVVEFA</sequence>
<dbReference type="SUPFAM" id="SSF56529">
    <property type="entry name" value="FAH"/>
    <property type="match status" value="1"/>
</dbReference>
<dbReference type="PANTHER" id="PTHR11820">
    <property type="entry name" value="ACYLPYRUVASE"/>
    <property type="match status" value="1"/>
</dbReference>
<evidence type="ECO:0000313" key="4">
    <source>
        <dbReference type="EMBL" id="KIW65759.1"/>
    </source>
</evidence>
<dbReference type="STRING" id="5601.A0A0D2G0V5"/>
<keyword evidence="5" id="KW-1185">Reference proteome</keyword>
<protein>
    <recommendedName>
        <fullName evidence="3">Fumarylacetoacetase-like C-terminal domain-containing protein</fullName>
    </recommendedName>
</protein>
<organism evidence="4 5">
    <name type="scientific">Phialophora macrospora</name>
    <dbReference type="NCBI Taxonomy" id="1851006"/>
    <lineage>
        <taxon>Eukaryota</taxon>
        <taxon>Fungi</taxon>
        <taxon>Dikarya</taxon>
        <taxon>Ascomycota</taxon>
        <taxon>Pezizomycotina</taxon>
        <taxon>Eurotiomycetes</taxon>
        <taxon>Chaetothyriomycetidae</taxon>
        <taxon>Chaetothyriales</taxon>
        <taxon>Herpotrichiellaceae</taxon>
        <taxon>Phialophora</taxon>
    </lineage>
</organism>
<evidence type="ECO:0000256" key="2">
    <source>
        <dbReference type="ARBA" id="ARBA00022723"/>
    </source>
</evidence>
<dbReference type="HOGENOM" id="CLU_028458_2_1_1"/>
<dbReference type="GO" id="GO:0050163">
    <property type="term" value="F:oxaloacetate tautomerase activity"/>
    <property type="evidence" value="ECO:0007669"/>
    <property type="project" value="UniProtKB-ARBA"/>
</dbReference>
<dbReference type="Gene3D" id="3.90.850.10">
    <property type="entry name" value="Fumarylacetoacetase-like, C-terminal domain"/>
    <property type="match status" value="1"/>
</dbReference>
<dbReference type="InterPro" id="IPR036663">
    <property type="entry name" value="Fumarylacetoacetase_C_sf"/>
</dbReference>
<keyword evidence="2" id="KW-0479">Metal-binding</keyword>
<dbReference type="EMBL" id="KN846960">
    <property type="protein sequence ID" value="KIW65759.1"/>
    <property type="molecule type" value="Genomic_DNA"/>
</dbReference>
<evidence type="ECO:0000256" key="1">
    <source>
        <dbReference type="ARBA" id="ARBA00010211"/>
    </source>
</evidence>